<dbReference type="AlphaFoldDB" id="A0A3T0KYK2"/>
<name>A0A3T0KYK2_9BACI</name>
<dbReference type="EMBL" id="CP026095">
    <property type="protein sequence ID" value="AZV45363.1"/>
    <property type="molecule type" value="Genomic_DNA"/>
</dbReference>
<organism evidence="1 2">
    <name type="scientific">Peribacillus asahii</name>
    <dbReference type="NCBI Taxonomy" id="228899"/>
    <lineage>
        <taxon>Bacteria</taxon>
        <taxon>Bacillati</taxon>
        <taxon>Bacillota</taxon>
        <taxon>Bacilli</taxon>
        <taxon>Bacillales</taxon>
        <taxon>Bacillaceae</taxon>
        <taxon>Peribacillus</taxon>
    </lineage>
</organism>
<reference evidence="1 2" key="1">
    <citation type="submission" date="2018-01" db="EMBL/GenBank/DDBJ databases">
        <title>Bacillus asahii Genome sequencing and assembly.</title>
        <authorList>
            <person name="Jiang H."/>
            <person name="Feng Y."/>
            <person name="Zhao F."/>
            <person name="Lin X."/>
        </authorList>
    </citation>
    <scope>NUCLEOTIDE SEQUENCE [LARGE SCALE GENOMIC DNA]</scope>
    <source>
        <strain evidence="1 2">OM18</strain>
    </source>
</reference>
<protein>
    <submittedName>
        <fullName evidence="1">Uncharacterized protein</fullName>
    </submittedName>
</protein>
<gene>
    <name evidence="1" type="ORF">BAOM_4797</name>
</gene>
<evidence type="ECO:0000313" key="2">
    <source>
        <dbReference type="Proteomes" id="UP000283095"/>
    </source>
</evidence>
<proteinExistence type="predicted"/>
<sequence>MAGQTIKEENSFSLLEELLFSSFYLLQYSIVKIAFGLFKRAPSSF</sequence>
<evidence type="ECO:0000313" key="1">
    <source>
        <dbReference type="EMBL" id="AZV45363.1"/>
    </source>
</evidence>
<accession>A0A3T0KYK2</accession>
<dbReference type="Proteomes" id="UP000283095">
    <property type="component" value="Chromosome"/>
</dbReference>
<dbReference type="KEGG" id="pasa:BAOM_4797"/>